<feature type="domain" description="TFIIS N-terminal" evidence="5">
    <location>
        <begin position="139"/>
        <end position="213"/>
    </location>
</feature>
<feature type="zinc finger region" description="C3H1-type" evidence="2">
    <location>
        <begin position="637"/>
        <end position="665"/>
    </location>
</feature>
<name>A0A1V9YHC6_ACHHY</name>
<keyword evidence="7" id="KW-1185">Reference proteome</keyword>
<evidence type="ECO:0000259" key="5">
    <source>
        <dbReference type="PROSITE" id="PS51319"/>
    </source>
</evidence>
<dbReference type="PROSITE" id="PS50103">
    <property type="entry name" value="ZF_C3H1"/>
    <property type="match status" value="1"/>
</dbReference>
<dbReference type="InterPro" id="IPR017923">
    <property type="entry name" value="TFIIS_N"/>
</dbReference>
<dbReference type="GO" id="GO:0005634">
    <property type="term" value="C:nucleus"/>
    <property type="evidence" value="ECO:0007669"/>
    <property type="project" value="UniProtKB-SubCell"/>
</dbReference>
<dbReference type="PROSITE" id="PS51319">
    <property type="entry name" value="TFIIS_N"/>
    <property type="match status" value="1"/>
</dbReference>
<protein>
    <recommendedName>
        <fullName evidence="8">Serine/threonine-protein phosphatase 1 regulatory subunit 10</fullName>
    </recommendedName>
</protein>
<keyword evidence="2" id="KW-0863">Zinc-finger</keyword>
<dbReference type="OrthoDB" id="70632at2759"/>
<dbReference type="Proteomes" id="UP000243579">
    <property type="component" value="Unassembled WGS sequence"/>
</dbReference>
<accession>A0A1V9YHC6</accession>
<reference evidence="6 7" key="1">
    <citation type="journal article" date="2014" name="Genome Biol. Evol.">
        <title>The secreted proteins of Achlya hypogyna and Thraustotheca clavata identify the ancestral oomycete secretome and reveal gene acquisitions by horizontal gene transfer.</title>
        <authorList>
            <person name="Misner I."/>
            <person name="Blouin N."/>
            <person name="Leonard G."/>
            <person name="Richards T.A."/>
            <person name="Lane C.E."/>
        </authorList>
    </citation>
    <scope>NUCLEOTIDE SEQUENCE [LARGE SCALE GENOMIC DNA]</scope>
    <source>
        <strain evidence="6 7">ATCC 48635</strain>
    </source>
</reference>
<dbReference type="GO" id="GO:0008157">
    <property type="term" value="F:protein phosphatase 1 binding"/>
    <property type="evidence" value="ECO:0007669"/>
    <property type="project" value="TreeGrafter"/>
</dbReference>
<feature type="compositionally biased region" description="Polar residues" evidence="3">
    <location>
        <begin position="561"/>
        <end position="574"/>
    </location>
</feature>
<dbReference type="GO" id="GO:0000785">
    <property type="term" value="C:chromatin"/>
    <property type="evidence" value="ECO:0007669"/>
    <property type="project" value="TreeGrafter"/>
</dbReference>
<dbReference type="EMBL" id="JNBR01001816">
    <property type="protein sequence ID" value="OQR85106.1"/>
    <property type="molecule type" value="Genomic_DNA"/>
</dbReference>
<keyword evidence="1" id="KW-0539">Nucleus</keyword>
<evidence type="ECO:0000256" key="1">
    <source>
        <dbReference type="PROSITE-ProRule" id="PRU00649"/>
    </source>
</evidence>
<dbReference type="InterPro" id="IPR000571">
    <property type="entry name" value="Znf_CCCH"/>
</dbReference>
<comment type="caution">
    <text evidence="6">The sequence shown here is derived from an EMBL/GenBank/DDBJ whole genome shotgun (WGS) entry which is preliminary data.</text>
</comment>
<feature type="domain" description="C3H1-type" evidence="4">
    <location>
        <begin position="637"/>
        <end position="665"/>
    </location>
</feature>
<dbReference type="AlphaFoldDB" id="A0A1V9YHC6"/>
<keyword evidence="2" id="KW-0862">Zinc</keyword>
<proteinExistence type="predicted"/>
<evidence type="ECO:0000256" key="2">
    <source>
        <dbReference type="PROSITE-ProRule" id="PRU00723"/>
    </source>
</evidence>
<evidence type="ECO:0000313" key="7">
    <source>
        <dbReference type="Proteomes" id="UP000243579"/>
    </source>
</evidence>
<dbReference type="GO" id="GO:0008270">
    <property type="term" value="F:zinc ion binding"/>
    <property type="evidence" value="ECO:0007669"/>
    <property type="project" value="UniProtKB-KW"/>
</dbReference>
<dbReference type="Gene3D" id="1.20.930.10">
    <property type="entry name" value="Conserved domain common to transcription factors TFIIS, elongin A, CRSP70"/>
    <property type="match status" value="1"/>
</dbReference>
<evidence type="ECO:0008006" key="8">
    <source>
        <dbReference type="Google" id="ProtNLM"/>
    </source>
</evidence>
<evidence type="ECO:0000256" key="3">
    <source>
        <dbReference type="SAM" id="MobiDB-lite"/>
    </source>
</evidence>
<dbReference type="Pfam" id="PF08711">
    <property type="entry name" value="Med26"/>
    <property type="match status" value="1"/>
</dbReference>
<comment type="subcellular location">
    <subcellularLocation>
        <location evidence="1">Nucleus</location>
    </subcellularLocation>
</comment>
<evidence type="ECO:0000313" key="6">
    <source>
        <dbReference type="EMBL" id="OQR85106.1"/>
    </source>
</evidence>
<sequence>MALETQPASIAALVQTQHQGFTQLLQTFDGRVHEHEALVGVNPITGKACGKRKRTENGKPLYTTATPVNDQEMTLLAICDKDCVLLDIPNATDRFMALFAIAKTEPDQAKLLHVLGETAKKAVHSASVVEAFEAAGGMKTAKVWLESAVSFNQTTFLHLVLTVLKALPVTLASITEARINEPIVALRKSPPNDVVKRSAQELLKSWRTKFTEKAPPKESSSPPSKQTSPTAAAAAPAASTRVPTKSNTLLTNLLMKPKDNKPTKAKDMTLTKMLQQKQIKDKEAPPSGDASPVGKGLALPAIVSFGDVKTTDAPAVTSSKRIRWADNHGKDLTQVRLIESWRDMVYHTEADDAVPAPAAAQHHDSFKDAKLREHANEKSALRNKHTERLSAVKPTMEWRSPVTIQMPPDVAGRPADHATDETTLQTNRTRKDVEWILLGTEVPPPTPHEWTRSAADVFLGPATVIPLSDGSPEEPAHEEFTAAPAEPLSVVATALGSLEKTTIALLLDNEYILPQVYDEVLRSGRRITDARIREIIDLGRRGPPAQPHYGAAPSSSPPPQQNYRHNYSTDTAGRNTVYDGYSGAPNKRPFEGYTDPAAYAQKRHQPAAPMYSPPPSYSPESDANFGRQAPPPSDRSRFRVVPCVHYRSARGCKNGDSCTFIHEGPPGPQRGPAMPTGRPLQQFNGAPMYGRGGYGVVGRSGTTDRGY</sequence>
<dbReference type="GO" id="GO:0072357">
    <property type="term" value="C:PTW/PP1 phosphatase complex"/>
    <property type="evidence" value="ECO:0007669"/>
    <property type="project" value="TreeGrafter"/>
</dbReference>
<feature type="compositionally biased region" description="Low complexity" evidence="3">
    <location>
        <begin position="217"/>
        <end position="240"/>
    </location>
</feature>
<organism evidence="6 7">
    <name type="scientific">Achlya hypogyna</name>
    <name type="common">Oomycete</name>
    <name type="synonym">Protoachlya hypogyna</name>
    <dbReference type="NCBI Taxonomy" id="1202772"/>
    <lineage>
        <taxon>Eukaryota</taxon>
        <taxon>Sar</taxon>
        <taxon>Stramenopiles</taxon>
        <taxon>Oomycota</taxon>
        <taxon>Saprolegniomycetes</taxon>
        <taxon>Saprolegniales</taxon>
        <taxon>Achlyaceae</taxon>
        <taxon>Achlya</taxon>
    </lineage>
</organism>
<dbReference type="PANTHER" id="PTHR46557">
    <property type="entry name" value="SERINE/THREONINE-PROTEIN PHOSPHATASE 1 REGULATORY SUBUNIT 10-RELATED"/>
    <property type="match status" value="1"/>
</dbReference>
<dbReference type="PANTHER" id="PTHR46557:SF1">
    <property type="entry name" value="SERINE_THREONINE-PROTEIN PHOSPHATASE 1 REGULATORY SUBUNIT 10"/>
    <property type="match status" value="1"/>
</dbReference>
<gene>
    <name evidence="6" type="ORF">ACHHYP_12274</name>
</gene>
<evidence type="ECO:0000259" key="4">
    <source>
        <dbReference type="PROSITE" id="PS50103"/>
    </source>
</evidence>
<dbReference type="InterPro" id="IPR035441">
    <property type="entry name" value="TFIIS/LEDGF_dom_sf"/>
</dbReference>
<dbReference type="SUPFAM" id="SSF47676">
    <property type="entry name" value="Conserved domain common to transcription factors TFIIS, elongin A, CRSP70"/>
    <property type="match status" value="1"/>
</dbReference>
<keyword evidence="2" id="KW-0479">Metal-binding</keyword>
<feature type="region of interest" description="Disordered" evidence="3">
    <location>
        <begin position="538"/>
        <end position="636"/>
    </location>
</feature>
<feature type="region of interest" description="Disordered" evidence="3">
    <location>
        <begin position="207"/>
        <end position="247"/>
    </location>
</feature>